<reference evidence="2 3" key="1">
    <citation type="journal article" date="1979" name="Int. J. Syst. Evol. Microbiol.">
        <title>Bacillus globisporus subsp. marinus subsp. nov.</title>
        <authorList>
            <person name="Liu H."/>
        </authorList>
    </citation>
    <scope>NUCLEOTIDE SEQUENCE [LARGE SCALE GENOMIC DNA]</scope>
    <source>
        <strain evidence="2 3">DSM 1297</strain>
    </source>
</reference>
<dbReference type="EMBL" id="JBFMIA010000031">
    <property type="protein sequence ID" value="MEW9503298.1"/>
    <property type="molecule type" value="Genomic_DNA"/>
</dbReference>
<protein>
    <submittedName>
        <fullName evidence="2">AimR family lysis-lysogeny pheromone receptor</fullName>
    </submittedName>
</protein>
<dbReference type="SUPFAM" id="SSF48452">
    <property type="entry name" value="TPR-like"/>
    <property type="match status" value="1"/>
</dbReference>
<dbReference type="Proteomes" id="UP001556040">
    <property type="component" value="Unassembled WGS sequence"/>
</dbReference>
<dbReference type="InterPro" id="IPR047705">
    <property type="entry name" value="AimR-like"/>
</dbReference>
<evidence type="ECO:0000313" key="2">
    <source>
        <dbReference type="EMBL" id="MEW9503298.1"/>
    </source>
</evidence>
<proteinExistence type="predicted"/>
<name>A0ABV3Q7E6_9BACL</name>
<gene>
    <name evidence="2" type="ORF">AB1471_16095</name>
</gene>
<organism evidence="2 3">
    <name type="scientific">Jeotgalibacillus marinus</name>
    <dbReference type="NCBI Taxonomy" id="86667"/>
    <lineage>
        <taxon>Bacteria</taxon>
        <taxon>Bacillati</taxon>
        <taxon>Bacillota</taxon>
        <taxon>Bacilli</taxon>
        <taxon>Bacillales</taxon>
        <taxon>Caryophanaceae</taxon>
        <taxon>Jeotgalibacillus</taxon>
    </lineage>
</organism>
<feature type="repeat" description="TPR" evidence="1">
    <location>
        <begin position="76"/>
        <end position="109"/>
    </location>
</feature>
<dbReference type="Gene3D" id="1.25.40.10">
    <property type="entry name" value="Tetratricopeptide repeat domain"/>
    <property type="match status" value="1"/>
</dbReference>
<keyword evidence="1" id="KW-0802">TPR repeat</keyword>
<dbReference type="Pfam" id="PF22871">
    <property type="entry name" value="AimR"/>
    <property type="match status" value="1"/>
</dbReference>
<sequence>MYVHYQELNFYKIIALLPKLKVKLDQNQNSYIQTSLKMRTNYLLQNVYLRNICDFKKVRELAHEALKNPIGKRFDAVSYVNLGDSHIHDEDPTQAVQYLEKSIELYKELGLGFAVNWMQNKIELISIRRGRKLDQIYIDHNIAFNHIMNGEKEKGLALLDKVDVTPDTLYIKGMVTDNRDYFWKSLNGYLKRGDRLYGLLPVQELKRLGENEEMINMVYNNLKEVKYA</sequence>
<evidence type="ECO:0000313" key="3">
    <source>
        <dbReference type="Proteomes" id="UP001556040"/>
    </source>
</evidence>
<dbReference type="InterPro" id="IPR019734">
    <property type="entry name" value="TPR_rpt"/>
</dbReference>
<accession>A0ABV3Q7E6</accession>
<dbReference type="NCBIfam" id="NF038310">
    <property type="entry name" value="lysogeny_AimR"/>
    <property type="match status" value="1"/>
</dbReference>
<dbReference type="InterPro" id="IPR011990">
    <property type="entry name" value="TPR-like_helical_dom_sf"/>
</dbReference>
<comment type="caution">
    <text evidence="2">The sequence shown here is derived from an EMBL/GenBank/DDBJ whole genome shotgun (WGS) entry which is preliminary data.</text>
</comment>
<keyword evidence="3" id="KW-1185">Reference proteome</keyword>
<evidence type="ECO:0000256" key="1">
    <source>
        <dbReference type="PROSITE-ProRule" id="PRU00339"/>
    </source>
</evidence>
<keyword evidence="2" id="KW-0675">Receptor</keyword>
<dbReference type="PROSITE" id="PS50005">
    <property type="entry name" value="TPR"/>
    <property type="match status" value="1"/>
</dbReference>
<dbReference type="RefSeq" id="WP_367780787.1">
    <property type="nucleotide sequence ID" value="NZ_JBFMIA010000031.1"/>
</dbReference>